<dbReference type="Gene3D" id="3.40.366.10">
    <property type="entry name" value="Malonyl-Coenzyme A Acyl Carrier Protein, domain 2"/>
    <property type="match status" value="1"/>
</dbReference>
<dbReference type="Gene3D" id="3.40.47.10">
    <property type="match status" value="1"/>
</dbReference>
<dbReference type="GO" id="GO:0044550">
    <property type="term" value="P:secondary metabolite biosynthetic process"/>
    <property type="evidence" value="ECO:0007669"/>
    <property type="project" value="TreeGrafter"/>
</dbReference>
<dbReference type="EMBL" id="AZNF01000028">
    <property type="protein sequence ID" value="KID59509.1"/>
    <property type="molecule type" value="Genomic_DNA"/>
</dbReference>
<proteinExistence type="predicted"/>
<dbReference type="PANTHER" id="PTHR43775">
    <property type="entry name" value="FATTY ACID SYNTHASE"/>
    <property type="match status" value="1"/>
</dbReference>
<gene>
    <name evidence="4" type="ORF">MAN_10679</name>
</gene>
<sequence>MLEHKAIPPQASHKVWNPKIPDPSRHRMTLSKSLKTWDAPMRAAMINSYGAAGSNAAVLCCEAPEQPRPDRHSLTENRHVKQPIILSAASVSSLRRYQNLLAKYIAKTTPQPNIEEIAYTLSERRQRHKNFIVFEASNTAELIEMRLGDVKGQTPAPEREISPRKPLVLVFGGQSKQTIGLKL</sequence>
<evidence type="ECO:0000256" key="2">
    <source>
        <dbReference type="ARBA" id="ARBA00022553"/>
    </source>
</evidence>
<feature type="non-terminal residue" evidence="4">
    <location>
        <position position="1"/>
    </location>
</feature>
<keyword evidence="1" id="KW-0596">Phosphopantetheine</keyword>
<evidence type="ECO:0000313" key="4">
    <source>
        <dbReference type="EMBL" id="KID59509.1"/>
    </source>
</evidence>
<dbReference type="VEuPathDB" id="FungiDB:MAN_10679"/>
<dbReference type="InterPro" id="IPR050091">
    <property type="entry name" value="PKS_NRPS_Biosynth_Enz"/>
</dbReference>
<evidence type="ECO:0000313" key="5">
    <source>
        <dbReference type="Proteomes" id="UP000031186"/>
    </source>
</evidence>
<dbReference type="HOGENOM" id="CLU_1475490_0_0_1"/>
<reference evidence="4 5" key="1">
    <citation type="journal article" date="2014" name="Proc. Natl. Acad. Sci. U.S.A.">
        <title>Trajectory and genomic determinants of fungal-pathogen speciation and host adaptation.</title>
        <authorList>
            <person name="Hu X."/>
            <person name="Xiao G."/>
            <person name="Zheng P."/>
            <person name="Shang Y."/>
            <person name="Su Y."/>
            <person name="Zhang X."/>
            <person name="Liu X."/>
            <person name="Zhan S."/>
            <person name="St Leger R.J."/>
            <person name="Wang C."/>
        </authorList>
    </citation>
    <scope>NUCLEOTIDE SEQUENCE [LARGE SCALE GENOMIC DNA]</scope>
    <source>
        <strain evidence="4 5">ARSEF 549</strain>
    </source>
</reference>
<dbReference type="Proteomes" id="UP000031186">
    <property type="component" value="Unassembled WGS sequence"/>
</dbReference>
<keyword evidence="5" id="KW-1185">Reference proteome</keyword>
<dbReference type="GO" id="GO:0004312">
    <property type="term" value="F:fatty acid synthase activity"/>
    <property type="evidence" value="ECO:0007669"/>
    <property type="project" value="TreeGrafter"/>
</dbReference>
<dbReference type="GO" id="GO:0006633">
    <property type="term" value="P:fatty acid biosynthetic process"/>
    <property type="evidence" value="ECO:0007669"/>
    <property type="project" value="TreeGrafter"/>
</dbReference>
<dbReference type="PANTHER" id="PTHR43775:SF21">
    <property type="entry name" value="NON-REDUCING POLYKETIDE SYNTHASE AUSA-RELATED"/>
    <property type="match status" value="1"/>
</dbReference>
<dbReference type="Pfam" id="PF22621">
    <property type="entry name" value="CurL-like_PKS_C"/>
    <property type="match status" value="1"/>
</dbReference>
<dbReference type="Gene3D" id="3.30.70.3290">
    <property type="match status" value="1"/>
</dbReference>
<comment type="caution">
    <text evidence="4">The sequence shown here is derived from an EMBL/GenBank/DDBJ whole genome shotgun (WGS) entry which is preliminary data.</text>
</comment>
<accession>A0A0B4FTE7</accession>
<keyword evidence="2" id="KW-0597">Phosphoprotein</keyword>
<feature type="region of interest" description="Disordered" evidence="3">
    <location>
        <begin position="1"/>
        <end position="21"/>
    </location>
</feature>
<protein>
    <submittedName>
        <fullName evidence="4">Beta-ketoacyl synthase</fullName>
    </submittedName>
</protein>
<evidence type="ECO:0000256" key="3">
    <source>
        <dbReference type="SAM" id="MobiDB-lite"/>
    </source>
</evidence>
<dbReference type="AlphaFoldDB" id="A0A0B4FTE7"/>
<dbReference type="InterPro" id="IPR016039">
    <property type="entry name" value="Thiolase-like"/>
</dbReference>
<dbReference type="SUPFAM" id="SSF53901">
    <property type="entry name" value="Thiolase-like"/>
    <property type="match status" value="1"/>
</dbReference>
<dbReference type="InterPro" id="IPR001227">
    <property type="entry name" value="Ac_transferase_dom_sf"/>
</dbReference>
<organism evidence="4 5">
    <name type="scientific">Metarhizium anisopliae (strain ARSEF 549)</name>
    <dbReference type="NCBI Taxonomy" id="3151832"/>
    <lineage>
        <taxon>Eukaryota</taxon>
        <taxon>Fungi</taxon>
        <taxon>Dikarya</taxon>
        <taxon>Ascomycota</taxon>
        <taxon>Pezizomycotina</taxon>
        <taxon>Sordariomycetes</taxon>
        <taxon>Hypocreomycetidae</taxon>
        <taxon>Hypocreales</taxon>
        <taxon>Clavicipitaceae</taxon>
        <taxon>Metarhizium</taxon>
    </lineage>
</organism>
<name>A0A0B4FTE7_METAF</name>
<evidence type="ECO:0000256" key="1">
    <source>
        <dbReference type="ARBA" id="ARBA00022450"/>
    </source>
</evidence>